<sequence>MTLTEMLYGILFQPVSTLQYLSREKPLSRAMLVFVSVLLFNALVNQAISLANIEELPFSLPINLLWIFGLMGVIFSVLLLFLMAGFFSLLSEVFFGRANASGLLVCLGFASVPGILGPPLQYAAILIKLPAGVVLFPLISIVWVMILQVMALRESLKLDTGKAILLYIFPLLLVFFLLAIIAASFISGFPFAEL</sequence>
<dbReference type="OrthoDB" id="1727020at2"/>
<evidence type="ECO:0000256" key="5">
    <source>
        <dbReference type="SAM" id="Phobius"/>
    </source>
</evidence>
<dbReference type="Pfam" id="PF04893">
    <property type="entry name" value="Yip1"/>
    <property type="match status" value="1"/>
</dbReference>
<dbReference type="eggNOG" id="ENOG5033IVY">
    <property type="taxonomic scope" value="Bacteria"/>
</dbReference>
<dbReference type="EMBL" id="CP000448">
    <property type="protein sequence ID" value="ABI69702.1"/>
    <property type="molecule type" value="Genomic_DNA"/>
</dbReference>
<feature type="domain" description="Yip1" evidence="6">
    <location>
        <begin position="9"/>
        <end position="181"/>
    </location>
</feature>
<evidence type="ECO:0000313" key="8">
    <source>
        <dbReference type="Proteomes" id="UP000001968"/>
    </source>
</evidence>
<dbReference type="AlphaFoldDB" id="Q0AUA2"/>
<gene>
    <name evidence="7" type="ordered locus">Swol_2413</name>
</gene>
<dbReference type="STRING" id="335541.Swol_2413"/>
<reference evidence="8" key="1">
    <citation type="journal article" date="2010" name="Environ. Microbiol.">
        <title>The genome of Syntrophomonas wolfei: new insights into syntrophic metabolism and biohydrogen production.</title>
        <authorList>
            <person name="Sieber J.R."/>
            <person name="Sims D.R."/>
            <person name="Han C."/>
            <person name="Kim E."/>
            <person name="Lykidis A."/>
            <person name="Lapidus A.L."/>
            <person name="McDonnald E."/>
            <person name="Rohlin L."/>
            <person name="Culley D.E."/>
            <person name="Gunsalus R."/>
            <person name="McInerney M.J."/>
        </authorList>
    </citation>
    <scope>NUCLEOTIDE SEQUENCE [LARGE SCALE GENOMIC DNA]</scope>
    <source>
        <strain evidence="8">DSM 2245B / Goettingen</strain>
    </source>
</reference>
<dbReference type="Proteomes" id="UP000001968">
    <property type="component" value="Chromosome"/>
</dbReference>
<dbReference type="InterPro" id="IPR006977">
    <property type="entry name" value="Yip1_dom"/>
</dbReference>
<evidence type="ECO:0000259" key="6">
    <source>
        <dbReference type="Pfam" id="PF04893"/>
    </source>
</evidence>
<evidence type="ECO:0000256" key="4">
    <source>
        <dbReference type="ARBA" id="ARBA00023136"/>
    </source>
</evidence>
<evidence type="ECO:0000313" key="7">
    <source>
        <dbReference type="EMBL" id="ABI69702.1"/>
    </source>
</evidence>
<dbReference type="KEGG" id="swo:Swol_2413"/>
<organism evidence="7 8">
    <name type="scientific">Syntrophomonas wolfei subsp. wolfei (strain DSM 2245B / Goettingen)</name>
    <dbReference type="NCBI Taxonomy" id="335541"/>
    <lineage>
        <taxon>Bacteria</taxon>
        <taxon>Bacillati</taxon>
        <taxon>Bacillota</taxon>
        <taxon>Clostridia</taxon>
        <taxon>Eubacteriales</taxon>
        <taxon>Syntrophomonadaceae</taxon>
        <taxon>Syntrophomonas</taxon>
    </lineage>
</organism>
<dbReference type="GO" id="GO:0016020">
    <property type="term" value="C:membrane"/>
    <property type="evidence" value="ECO:0007669"/>
    <property type="project" value="UniProtKB-SubCell"/>
</dbReference>
<keyword evidence="3 5" id="KW-1133">Transmembrane helix</keyword>
<keyword evidence="2 5" id="KW-0812">Transmembrane</keyword>
<keyword evidence="4 5" id="KW-0472">Membrane</keyword>
<dbReference type="RefSeq" id="WP_011641786.1">
    <property type="nucleotide sequence ID" value="NC_008346.1"/>
</dbReference>
<feature type="transmembrane region" description="Helical" evidence="5">
    <location>
        <begin position="30"/>
        <end position="53"/>
    </location>
</feature>
<comment type="subcellular location">
    <subcellularLocation>
        <location evidence="1">Membrane</location>
        <topology evidence="1">Multi-pass membrane protein</topology>
    </subcellularLocation>
</comment>
<evidence type="ECO:0000256" key="2">
    <source>
        <dbReference type="ARBA" id="ARBA00022692"/>
    </source>
</evidence>
<feature type="transmembrane region" description="Helical" evidence="5">
    <location>
        <begin position="131"/>
        <end position="152"/>
    </location>
</feature>
<accession>Q0AUA2</accession>
<proteinExistence type="predicted"/>
<evidence type="ECO:0000256" key="3">
    <source>
        <dbReference type="ARBA" id="ARBA00022989"/>
    </source>
</evidence>
<protein>
    <recommendedName>
        <fullName evidence="6">Yip1 domain-containing protein</fullName>
    </recommendedName>
</protein>
<dbReference type="HOGENOM" id="CLU_090600_0_0_9"/>
<feature type="transmembrane region" description="Helical" evidence="5">
    <location>
        <begin position="164"/>
        <end position="186"/>
    </location>
</feature>
<feature type="transmembrane region" description="Helical" evidence="5">
    <location>
        <begin position="65"/>
        <end position="90"/>
    </location>
</feature>
<keyword evidence="8" id="KW-1185">Reference proteome</keyword>
<feature type="transmembrane region" description="Helical" evidence="5">
    <location>
        <begin position="102"/>
        <end position="125"/>
    </location>
</feature>
<evidence type="ECO:0000256" key="1">
    <source>
        <dbReference type="ARBA" id="ARBA00004141"/>
    </source>
</evidence>
<name>Q0AUA2_SYNWW</name>